<evidence type="ECO:0000313" key="1">
    <source>
        <dbReference type="EMBL" id="PKG27308.1"/>
    </source>
</evidence>
<protein>
    <submittedName>
        <fullName evidence="1">DUF2487 domain-containing protein</fullName>
    </submittedName>
</protein>
<sequence length="154" mass="18205">MKWNSQDIQLFIKEREYIDTAVVPLYPVSFREDMKQSVSMTEFIQLLSGQLEKQFKGRLLMLPGISYLKTLSEDKLTSDLKEWEDELISQGFKHIFYITSDSDWKTVEDKLTGGLIWMPSIPLENMDDQYKNSILDDQVKQLLNLFVRKWQNND</sequence>
<gene>
    <name evidence="1" type="ORF">CWS20_19300</name>
</gene>
<dbReference type="Proteomes" id="UP000233343">
    <property type="component" value="Unassembled WGS sequence"/>
</dbReference>
<dbReference type="AlphaFoldDB" id="A0A2N0ZCS8"/>
<evidence type="ECO:0000313" key="2">
    <source>
        <dbReference type="Proteomes" id="UP000233343"/>
    </source>
</evidence>
<name>A0A2N0ZCS8_9BACI</name>
<keyword evidence="2" id="KW-1185">Reference proteome</keyword>
<dbReference type="InterPro" id="IPR019615">
    <property type="entry name" value="DUF2487"/>
</dbReference>
<dbReference type="Pfam" id="PF10673">
    <property type="entry name" value="DUF2487"/>
    <property type="match status" value="1"/>
</dbReference>
<organism evidence="1 2">
    <name type="scientific">Cytobacillus horneckiae</name>
    <dbReference type="NCBI Taxonomy" id="549687"/>
    <lineage>
        <taxon>Bacteria</taxon>
        <taxon>Bacillati</taxon>
        <taxon>Bacillota</taxon>
        <taxon>Bacilli</taxon>
        <taxon>Bacillales</taxon>
        <taxon>Bacillaceae</taxon>
        <taxon>Cytobacillus</taxon>
    </lineage>
</organism>
<dbReference type="RefSeq" id="WP_066200562.1">
    <property type="nucleotide sequence ID" value="NZ_JAFDQP010000009.1"/>
</dbReference>
<reference evidence="1 2" key="1">
    <citation type="journal article" date="2010" name="Int. J. Syst. Evol. Microbiol.">
        <title>Bacillus horneckiae sp. nov., isolated from a spacecraft-assembly clean room.</title>
        <authorList>
            <person name="Vaishampayan P."/>
            <person name="Probst A."/>
            <person name="Krishnamurthi S."/>
            <person name="Ghosh S."/>
            <person name="Osman S."/>
            <person name="McDowall A."/>
            <person name="Ruckmani A."/>
            <person name="Mayilraj S."/>
            <person name="Venkateswaran K."/>
        </authorList>
    </citation>
    <scope>NUCLEOTIDE SEQUENCE [LARGE SCALE GENOMIC DNA]</scope>
    <source>
        <strain evidence="2">1PO1SC</strain>
    </source>
</reference>
<accession>A0A2N0ZCS8</accession>
<comment type="caution">
    <text evidence="1">The sequence shown here is derived from an EMBL/GenBank/DDBJ whole genome shotgun (WGS) entry which is preliminary data.</text>
</comment>
<proteinExistence type="predicted"/>
<dbReference type="EMBL" id="PISD01000046">
    <property type="protein sequence ID" value="PKG27308.1"/>
    <property type="molecule type" value="Genomic_DNA"/>
</dbReference>